<gene>
    <name evidence="2" type="ORF">GJ744_011252</name>
</gene>
<evidence type="ECO:0000313" key="2">
    <source>
        <dbReference type="EMBL" id="KAF7512986.1"/>
    </source>
</evidence>
<dbReference type="InterPro" id="IPR019727">
    <property type="entry name" value="ATP_synth_F0_fsu_mt_fun"/>
</dbReference>
<keyword evidence="1" id="KW-0472">Membrane</keyword>
<reference evidence="2" key="1">
    <citation type="submission" date="2020-02" db="EMBL/GenBank/DDBJ databases">
        <authorList>
            <person name="Palmer J.M."/>
        </authorList>
    </citation>
    <scope>NUCLEOTIDE SEQUENCE</scope>
    <source>
        <strain evidence="2">EPUS1.4</strain>
        <tissue evidence="2">Thallus</tissue>
    </source>
</reference>
<evidence type="ECO:0008006" key="4">
    <source>
        <dbReference type="Google" id="ProtNLM"/>
    </source>
</evidence>
<dbReference type="EMBL" id="JAACFV010000008">
    <property type="protein sequence ID" value="KAF7512986.1"/>
    <property type="molecule type" value="Genomic_DNA"/>
</dbReference>
<evidence type="ECO:0000313" key="3">
    <source>
        <dbReference type="Proteomes" id="UP000606974"/>
    </source>
</evidence>
<keyword evidence="1" id="KW-0812">Transmembrane</keyword>
<evidence type="ECO:0000256" key="1">
    <source>
        <dbReference type="SAM" id="Phobius"/>
    </source>
</evidence>
<dbReference type="PANTHER" id="PTHR28161:SF1">
    <property type="entry name" value="ATP SYNTHASE SUBUNIT F, MITOCHONDRIAL"/>
    <property type="match status" value="1"/>
</dbReference>
<dbReference type="PANTHER" id="PTHR28161">
    <property type="entry name" value="ATP SYNTHASE SUBUNIT F, MITOCHONDRIAL"/>
    <property type="match status" value="1"/>
</dbReference>
<keyword evidence="1" id="KW-1133">Transmembrane helix</keyword>
<feature type="transmembrane region" description="Helical" evidence="1">
    <location>
        <begin position="101"/>
        <end position="119"/>
    </location>
</feature>
<accession>A0A8H7ATQ5</accession>
<dbReference type="OrthoDB" id="5561579at2759"/>
<sequence>MKAQPPSCGASKNELEWFLPQQNRRLPIMSFVIRRSLTTLVPPKVANPEGLGAAKDAVRMARIAKFYERLPKGPMPEIKPRGLLERYQHRYFGKNPSAAPIWHAIISIMALGYSMEYYFHLRHHKNNAH</sequence>
<dbReference type="GO" id="GO:0046933">
    <property type="term" value="F:proton-transporting ATP synthase activity, rotational mechanism"/>
    <property type="evidence" value="ECO:0007669"/>
    <property type="project" value="TreeGrafter"/>
</dbReference>
<keyword evidence="3" id="KW-1185">Reference proteome</keyword>
<organism evidence="2 3">
    <name type="scientific">Endocarpon pusillum</name>
    <dbReference type="NCBI Taxonomy" id="364733"/>
    <lineage>
        <taxon>Eukaryota</taxon>
        <taxon>Fungi</taxon>
        <taxon>Dikarya</taxon>
        <taxon>Ascomycota</taxon>
        <taxon>Pezizomycotina</taxon>
        <taxon>Eurotiomycetes</taxon>
        <taxon>Chaetothyriomycetidae</taxon>
        <taxon>Verrucariales</taxon>
        <taxon>Verrucariaceae</taxon>
        <taxon>Endocarpon</taxon>
    </lineage>
</organism>
<dbReference type="AlphaFoldDB" id="A0A8H7ATQ5"/>
<protein>
    <recommendedName>
        <fullName evidence="4">ATP synthase subunit f</fullName>
    </recommendedName>
</protein>
<comment type="caution">
    <text evidence="2">The sequence shown here is derived from an EMBL/GenBank/DDBJ whole genome shotgun (WGS) entry which is preliminary data.</text>
</comment>
<dbReference type="Pfam" id="PF10791">
    <property type="entry name" value="F1F0-ATPsyn_F"/>
    <property type="match status" value="1"/>
</dbReference>
<dbReference type="Proteomes" id="UP000606974">
    <property type="component" value="Unassembled WGS sequence"/>
</dbReference>
<proteinExistence type="predicted"/>
<name>A0A8H7ATQ5_9EURO</name>